<name>A0A1Y1S803_9MICR</name>
<dbReference type="OrthoDB" id="248779at2759"/>
<dbReference type="InterPro" id="IPR000783">
    <property type="entry name" value="RNA_pol_subH/Rpb5_C"/>
</dbReference>
<evidence type="ECO:0000259" key="6">
    <source>
        <dbReference type="Pfam" id="PF01191"/>
    </source>
</evidence>
<sequence length="199" mass="23030">MADLNMRELFLARNTVIQMLRDRGCDLNQETFETYDAFLSTFTTENPSACNLICSKENKSIAVHFTLPEKMQKKMIEQIITDYSSQNVSRLVLVVVNKLNHATLAYLTKLSIQVEIFLYKELLFNPTLHYLVPKQRIMAEDESQQLLKRLKCNKEDLPVMLKSDIIARYLGGEVEDIVEINRRSKTAGESKYYRVIKGV</sequence>
<evidence type="ECO:0000313" key="8">
    <source>
        <dbReference type="EMBL" id="ORD94575.1"/>
    </source>
</evidence>
<dbReference type="InterPro" id="IPR005571">
    <property type="entry name" value="RNA_pol_Rpb5_N"/>
</dbReference>
<evidence type="ECO:0000259" key="7">
    <source>
        <dbReference type="Pfam" id="PF03871"/>
    </source>
</evidence>
<gene>
    <name evidence="8" type="primary">RPAB1</name>
    <name evidence="8" type="ORF">ECANGB1_470</name>
</gene>
<dbReference type="GO" id="GO:0003677">
    <property type="term" value="F:DNA binding"/>
    <property type="evidence" value="ECO:0007669"/>
    <property type="project" value="InterPro"/>
</dbReference>
<dbReference type="GO" id="GO:0003899">
    <property type="term" value="F:DNA-directed RNA polymerase activity"/>
    <property type="evidence" value="ECO:0007669"/>
    <property type="project" value="InterPro"/>
</dbReference>
<dbReference type="Pfam" id="PF03871">
    <property type="entry name" value="RNA_pol_Rpb5_N"/>
    <property type="match status" value="1"/>
</dbReference>
<evidence type="ECO:0000256" key="2">
    <source>
        <dbReference type="ARBA" id="ARBA00020809"/>
    </source>
</evidence>
<keyword evidence="9" id="KW-1185">Reference proteome</keyword>
<dbReference type="GO" id="GO:0006366">
    <property type="term" value="P:transcription by RNA polymerase II"/>
    <property type="evidence" value="ECO:0007669"/>
    <property type="project" value="TreeGrafter"/>
</dbReference>
<dbReference type="InterPro" id="IPR036710">
    <property type="entry name" value="RNA_pol_Rpb5_N_sf"/>
</dbReference>
<dbReference type="EMBL" id="LWDP01000015">
    <property type="protein sequence ID" value="ORD94575.1"/>
    <property type="molecule type" value="Genomic_DNA"/>
</dbReference>
<evidence type="ECO:0000313" key="9">
    <source>
        <dbReference type="Proteomes" id="UP000192639"/>
    </source>
</evidence>
<dbReference type="PANTHER" id="PTHR10535">
    <property type="entry name" value="DNA-DIRECTED RNA POLYMERASES I, II, AND III SUBUNIT RPABC1"/>
    <property type="match status" value="1"/>
</dbReference>
<evidence type="ECO:0000256" key="1">
    <source>
        <dbReference type="ARBA" id="ARBA00004123"/>
    </source>
</evidence>
<dbReference type="Gene3D" id="3.90.940.20">
    <property type="entry name" value="RPB5-like RNA polymerase subunit"/>
    <property type="match status" value="1"/>
</dbReference>
<dbReference type="GO" id="GO:0005736">
    <property type="term" value="C:RNA polymerase I complex"/>
    <property type="evidence" value="ECO:0007669"/>
    <property type="project" value="TreeGrafter"/>
</dbReference>
<dbReference type="GO" id="GO:0006362">
    <property type="term" value="P:transcription elongation by RNA polymerase I"/>
    <property type="evidence" value="ECO:0007669"/>
    <property type="project" value="TreeGrafter"/>
</dbReference>
<evidence type="ECO:0000256" key="3">
    <source>
        <dbReference type="ARBA" id="ARBA00023163"/>
    </source>
</evidence>
<dbReference type="Gene3D" id="3.40.1340.10">
    <property type="entry name" value="RNA polymerase, Rpb5, N-terminal domain"/>
    <property type="match status" value="1"/>
</dbReference>
<dbReference type="SUPFAM" id="SSF53036">
    <property type="entry name" value="Eukaryotic RPB5 N-terminal domain"/>
    <property type="match status" value="1"/>
</dbReference>
<proteinExistence type="inferred from homology"/>
<dbReference type="PIRSF" id="PIRSF000747">
    <property type="entry name" value="RPB5"/>
    <property type="match status" value="1"/>
</dbReference>
<dbReference type="GO" id="GO:0042797">
    <property type="term" value="P:tRNA transcription by RNA polymerase III"/>
    <property type="evidence" value="ECO:0007669"/>
    <property type="project" value="TreeGrafter"/>
</dbReference>
<reference evidence="8 9" key="1">
    <citation type="journal article" date="2017" name="Environ. Microbiol.">
        <title>Decay of the glycolytic pathway and adaptation to intranuclear parasitism within Enterocytozoonidae microsporidia.</title>
        <authorList>
            <person name="Wiredu Boakye D."/>
            <person name="Jaroenlak P."/>
            <person name="Prachumwat A."/>
            <person name="Williams T.A."/>
            <person name="Bateman K.S."/>
            <person name="Itsathitphaisarn O."/>
            <person name="Sritunyalucksana K."/>
            <person name="Paszkiewicz K.H."/>
            <person name="Moore K.A."/>
            <person name="Stentiford G.D."/>
            <person name="Williams B.A."/>
        </authorList>
    </citation>
    <scope>NUCLEOTIDE SEQUENCE [LARGE SCALE GENOMIC DNA]</scope>
    <source>
        <strain evidence="8 9">GB1</strain>
    </source>
</reference>
<feature type="domain" description="RNA polymerase subunit H/Rpb5 C-terminal" evidence="6">
    <location>
        <begin position="124"/>
        <end position="196"/>
    </location>
</feature>
<comment type="similarity">
    <text evidence="5">Belongs to the archaeal Rpo5/eukaryotic RPB5 RNA polymerase subunit family.</text>
</comment>
<protein>
    <recommendedName>
        <fullName evidence="2">DNA-directed RNA polymerases I, II, and III subunit RPABC1</fullName>
    </recommendedName>
</protein>
<dbReference type="Pfam" id="PF01191">
    <property type="entry name" value="RNA_pol_Rpb5_C"/>
    <property type="match status" value="1"/>
</dbReference>
<accession>A0A1Y1S803</accession>
<keyword evidence="4" id="KW-0539">Nucleus</keyword>
<dbReference type="AlphaFoldDB" id="A0A1Y1S803"/>
<dbReference type="Proteomes" id="UP000192639">
    <property type="component" value="Unassembled WGS sequence"/>
</dbReference>
<dbReference type="PANTHER" id="PTHR10535:SF0">
    <property type="entry name" value="DNA-DIRECTED RNA POLYMERASES I, II, AND III SUBUNIT RPABC1"/>
    <property type="match status" value="1"/>
</dbReference>
<comment type="caution">
    <text evidence="8">The sequence shown here is derived from an EMBL/GenBank/DDBJ whole genome shotgun (WGS) entry which is preliminary data.</text>
</comment>
<dbReference type="VEuPathDB" id="MicrosporidiaDB:ECANGB1_470"/>
<dbReference type="InterPro" id="IPR014381">
    <property type="entry name" value="Arch_Rpo5/euc_Rpb5"/>
</dbReference>
<comment type="subcellular location">
    <subcellularLocation>
        <location evidence="1">Nucleus</location>
    </subcellularLocation>
</comment>
<dbReference type="SUPFAM" id="SSF55287">
    <property type="entry name" value="RPB5-like RNA polymerase subunit"/>
    <property type="match status" value="1"/>
</dbReference>
<organism evidence="8 9">
    <name type="scientific">Enterospora canceri</name>
    <dbReference type="NCBI Taxonomy" id="1081671"/>
    <lineage>
        <taxon>Eukaryota</taxon>
        <taxon>Fungi</taxon>
        <taxon>Fungi incertae sedis</taxon>
        <taxon>Microsporidia</taxon>
        <taxon>Enterocytozoonidae</taxon>
        <taxon>Enterospora</taxon>
    </lineage>
</organism>
<dbReference type="InterPro" id="IPR035913">
    <property type="entry name" value="RPB5-like_sf"/>
</dbReference>
<feature type="domain" description="RNA polymerase Rpb5 N-terminal" evidence="7">
    <location>
        <begin position="6"/>
        <end position="81"/>
    </location>
</feature>
<dbReference type="GO" id="GO:0005666">
    <property type="term" value="C:RNA polymerase III complex"/>
    <property type="evidence" value="ECO:0007669"/>
    <property type="project" value="TreeGrafter"/>
</dbReference>
<evidence type="ECO:0000256" key="5">
    <source>
        <dbReference type="ARBA" id="ARBA00025765"/>
    </source>
</evidence>
<evidence type="ECO:0000256" key="4">
    <source>
        <dbReference type="ARBA" id="ARBA00023242"/>
    </source>
</evidence>
<keyword evidence="3" id="KW-0804">Transcription</keyword>
<dbReference type="GO" id="GO:0005665">
    <property type="term" value="C:RNA polymerase II, core complex"/>
    <property type="evidence" value="ECO:0007669"/>
    <property type="project" value="TreeGrafter"/>
</dbReference>